<keyword evidence="3" id="KW-1185">Reference proteome</keyword>
<feature type="region of interest" description="Disordered" evidence="1">
    <location>
        <begin position="16"/>
        <end position="35"/>
    </location>
</feature>
<dbReference type="InParanoid" id="A0A067R4C1"/>
<evidence type="ECO:0000313" key="3">
    <source>
        <dbReference type="Proteomes" id="UP000027135"/>
    </source>
</evidence>
<evidence type="ECO:0000256" key="1">
    <source>
        <dbReference type="SAM" id="MobiDB-lite"/>
    </source>
</evidence>
<evidence type="ECO:0000313" key="2">
    <source>
        <dbReference type="EMBL" id="KDR17020.1"/>
    </source>
</evidence>
<dbReference type="EMBL" id="KK852761">
    <property type="protein sequence ID" value="KDR17020.1"/>
    <property type="molecule type" value="Genomic_DNA"/>
</dbReference>
<gene>
    <name evidence="2" type="ORF">L798_09030</name>
</gene>
<protein>
    <submittedName>
        <fullName evidence="2">Uncharacterized protein</fullName>
    </submittedName>
</protein>
<accession>A0A067R4C1</accession>
<sequence length="99" mass="11327">MDSTGSFLLRPSVDAVRDQEVQESQPSAERFERRQQVQRFPLHRPTWNLSLRHEFSEQTSSDPLGPVLISISQEVEGVFLSTFLVADLERKSSGMRHTV</sequence>
<name>A0A067R4C1_ZOONE</name>
<proteinExistence type="predicted"/>
<reference evidence="2 3" key="1">
    <citation type="journal article" date="2014" name="Nat. Commun.">
        <title>Molecular traces of alternative social organization in a termite genome.</title>
        <authorList>
            <person name="Terrapon N."/>
            <person name="Li C."/>
            <person name="Robertson H.M."/>
            <person name="Ji L."/>
            <person name="Meng X."/>
            <person name="Booth W."/>
            <person name="Chen Z."/>
            <person name="Childers C.P."/>
            <person name="Glastad K.M."/>
            <person name="Gokhale K."/>
            <person name="Gowin J."/>
            <person name="Gronenberg W."/>
            <person name="Hermansen R.A."/>
            <person name="Hu H."/>
            <person name="Hunt B.G."/>
            <person name="Huylmans A.K."/>
            <person name="Khalil S.M."/>
            <person name="Mitchell R.D."/>
            <person name="Munoz-Torres M.C."/>
            <person name="Mustard J.A."/>
            <person name="Pan H."/>
            <person name="Reese J.T."/>
            <person name="Scharf M.E."/>
            <person name="Sun F."/>
            <person name="Vogel H."/>
            <person name="Xiao J."/>
            <person name="Yang W."/>
            <person name="Yang Z."/>
            <person name="Yang Z."/>
            <person name="Zhou J."/>
            <person name="Zhu J."/>
            <person name="Brent C.S."/>
            <person name="Elsik C.G."/>
            <person name="Goodisman M.A."/>
            <person name="Liberles D.A."/>
            <person name="Roe R.M."/>
            <person name="Vargo E.L."/>
            <person name="Vilcinskas A."/>
            <person name="Wang J."/>
            <person name="Bornberg-Bauer E."/>
            <person name="Korb J."/>
            <person name="Zhang G."/>
            <person name="Liebig J."/>
        </authorList>
    </citation>
    <scope>NUCLEOTIDE SEQUENCE [LARGE SCALE GENOMIC DNA]</scope>
    <source>
        <tissue evidence="2">Whole organism</tissue>
    </source>
</reference>
<dbReference type="AlphaFoldDB" id="A0A067R4C1"/>
<dbReference type="Proteomes" id="UP000027135">
    <property type="component" value="Unassembled WGS sequence"/>
</dbReference>
<organism evidence="2 3">
    <name type="scientific">Zootermopsis nevadensis</name>
    <name type="common">Dampwood termite</name>
    <dbReference type="NCBI Taxonomy" id="136037"/>
    <lineage>
        <taxon>Eukaryota</taxon>
        <taxon>Metazoa</taxon>
        <taxon>Ecdysozoa</taxon>
        <taxon>Arthropoda</taxon>
        <taxon>Hexapoda</taxon>
        <taxon>Insecta</taxon>
        <taxon>Pterygota</taxon>
        <taxon>Neoptera</taxon>
        <taxon>Polyneoptera</taxon>
        <taxon>Dictyoptera</taxon>
        <taxon>Blattodea</taxon>
        <taxon>Blattoidea</taxon>
        <taxon>Termitoidae</taxon>
        <taxon>Termopsidae</taxon>
        <taxon>Zootermopsis</taxon>
    </lineage>
</organism>